<gene>
    <name evidence="1" type="ORF">AWB95_22240</name>
    <name evidence="2" type="ORF">CQY23_11790</name>
</gene>
<sequence length="66" mass="7143">MADPYDKLHETREKSEAGLNAIFDDIHPNESPLAYGIKARVGDELIVGVLDGLVHALAELEKRSGG</sequence>
<name>A0A1X1RHJ2_MYCCE</name>
<dbReference type="Proteomes" id="UP000193907">
    <property type="component" value="Unassembled WGS sequence"/>
</dbReference>
<dbReference type="EMBL" id="LQOM01000051">
    <property type="protein sequence ID" value="ORV06409.1"/>
    <property type="molecule type" value="Genomic_DNA"/>
</dbReference>
<proteinExistence type="predicted"/>
<dbReference type="Proteomes" id="UP000230971">
    <property type="component" value="Unassembled WGS sequence"/>
</dbReference>
<dbReference type="RefSeq" id="WP_062540588.1">
    <property type="nucleotide sequence ID" value="NZ_BBUN01000235.1"/>
</dbReference>
<accession>A0A1X1RHJ2</accession>
<dbReference type="EMBL" id="PDKV01000012">
    <property type="protein sequence ID" value="PIB78830.1"/>
    <property type="molecule type" value="Genomic_DNA"/>
</dbReference>
<reference evidence="1 3" key="1">
    <citation type="submission" date="2016-01" db="EMBL/GenBank/DDBJ databases">
        <title>The new phylogeny of the genus Mycobacterium.</title>
        <authorList>
            <person name="Tarcisio F."/>
            <person name="Conor M."/>
            <person name="Antonella G."/>
            <person name="Elisabetta G."/>
            <person name="Giulia F.S."/>
            <person name="Sara T."/>
            <person name="Anna F."/>
            <person name="Clotilde B."/>
            <person name="Roberto B."/>
            <person name="Veronica D.S."/>
            <person name="Fabio R."/>
            <person name="Monica P."/>
            <person name="Olivier J."/>
            <person name="Enrico T."/>
            <person name="Nicola S."/>
        </authorList>
    </citation>
    <scope>NUCLEOTIDE SEQUENCE [LARGE SCALE GENOMIC DNA]</scope>
    <source>
        <strain evidence="1 3">DSM 44243</strain>
    </source>
</reference>
<comment type="caution">
    <text evidence="1">The sequence shown here is derived from an EMBL/GenBank/DDBJ whole genome shotgun (WGS) entry which is preliminary data.</text>
</comment>
<reference evidence="2 4" key="2">
    <citation type="journal article" date="2017" name="Infect. Genet. Evol.">
        <title>The new phylogeny of the genus Mycobacterium: The old and the news.</title>
        <authorList>
            <person name="Tortoli E."/>
            <person name="Fedrizzi T."/>
            <person name="Meehan C.J."/>
            <person name="Trovato A."/>
            <person name="Grottola A."/>
            <person name="Giacobazzi E."/>
            <person name="Serpini G.F."/>
            <person name="Tagliazucchi S."/>
            <person name="Fabio A."/>
            <person name="Bettua C."/>
            <person name="Bertorelli R."/>
            <person name="Frascaro F."/>
            <person name="De Sanctis V."/>
            <person name="Pecorari M."/>
            <person name="Jousson O."/>
            <person name="Segata N."/>
            <person name="Cirillo D.M."/>
        </authorList>
    </citation>
    <scope>NUCLEOTIDE SEQUENCE [LARGE SCALE GENOMIC DNA]</scope>
    <source>
        <strain evidence="2 4">NCTC 12882</strain>
    </source>
</reference>
<organism evidence="1 3">
    <name type="scientific">Mycobacterium celatum</name>
    <dbReference type="NCBI Taxonomy" id="28045"/>
    <lineage>
        <taxon>Bacteria</taxon>
        <taxon>Bacillati</taxon>
        <taxon>Actinomycetota</taxon>
        <taxon>Actinomycetes</taxon>
        <taxon>Mycobacteriales</taxon>
        <taxon>Mycobacteriaceae</taxon>
        <taxon>Mycobacterium</taxon>
    </lineage>
</organism>
<dbReference type="AlphaFoldDB" id="A0A1X1RHJ2"/>
<keyword evidence="3" id="KW-1185">Reference proteome</keyword>
<evidence type="ECO:0000313" key="1">
    <source>
        <dbReference type="EMBL" id="ORV06409.1"/>
    </source>
</evidence>
<evidence type="ECO:0000313" key="4">
    <source>
        <dbReference type="Proteomes" id="UP000230971"/>
    </source>
</evidence>
<evidence type="ECO:0000313" key="3">
    <source>
        <dbReference type="Proteomes" id="UP000193907"/>
    </source>
</evidence>
<evidence type="ECO:0000313" key="2">
    <source>
        <dbReference type="EMBL" id="PIB78830.1"/>
    </source>
</evidence>
<protein>
    <submittedName>
        <fullName evidence="1">Uncharacterized protein</fullName>
    </submittedName>
</protein>